<evidence type="ECO:0000313" key="2">
    <source>
        <dbReference type="EMBL" id="QQM29439.1"/>
    </source>
</evidence>
<dbReference type="KEGG" id="mlut:JET14_14085"/>
<dbReference type="Proteomes" id="UP000596083">
    <property type="component" value="Chromosome"/>
</dbReference>
<dbReference type="PROSITE" id="PS51819">
    <property type="entry name" value="VOC"/>
    <property type="match status" value="1"/>
</dbReference>
<organism evidence="2 3">
    <name type="scientific">Martelella lutilitoris</name>
    <dbReference type="NCBI Taxonomy" id="2583532"/>
    <lineage>
        <taxon>Bacteria</taxon>
        <taxon>Pseudomonadati</taxon>
        <taxon>Pseudomonadota</taxon>
        <taxon>Alphaproteobacteria</taxon>
        <taxon>Hyphomicrobiales</taxon>
        <taxon>Aurantimonadaceae</taxon>
        <taxon>Martelella</taxon>
    </lineage>
</organism>
<dbReference type="AlphaFoldDB" id="A0A7T7HHT2"/>
<dbReference type="SUPFAM" id="SSF54593">
    <property type="entry name" value="Glyoxalase/Bleomycin resistance protein/Dihydroxybiphenyl dioxygenase"/>
    <property type="match status" value="1"/>
</dbReference>
<dbReference type="Gene3D" id="3.10.180.10">
    <property type="entry name" value="2,3-Dihydroxybiphenyl 1,2-Dioxygenase, domain 1"/>
    <property type="match status" value="1"/>
</dbReference>
<dbReference type="Pfam" id="PF00903">
    <property type="entry name" value="Glyoxalase"/>
    <property type="match status" value="1"/>
</dbReference>
<name>A0A7T7HHT2_9HYPH</name>
<dbReference type="RefSeq" id="WP_200334335.1">
    <property type="nucleotide sequence ID" value="NZ_CP066786.1"/>
</dbReference>
<dbReference type="InterPro" id="IPR004360">
    <property type="entry name" value="Glyas_Fos-R_dOase_dom"/>
</dbReference>
<proteinExistence type="predicted"/>
<gene>
    <name evidence="2" type="ORF">JET14_14085</name>
</gene>
<dbReference type="EMBL" id="CP066786">
    <property type="protein sequence ID" value="QQM29439.1"/>
    <property type="molecule type" value="Genomic_DNA"/>
</dbReference>
<evidence type="ECO:0000313" key="3">
    <source>
        <dbReference type="Proteomes" id="UP000596083"/>
    </source>
</evidence>
<protein>
    <submittedName>
        <fullName evidence="2">VOC family protein</fullName>
    </submittedName>
</protein>
<evidence type="ECO:0000259" key="1">
    <source>
        <dbReference type="PROSITE" id="PS51819"/>
    </source>
</evidence>
<sequence length="121" mass="13486">MHLKSIHHIQLAMPEGREDEARAFYAGVLGVPEVEKPDNLRARGGCWFERGELRIHLGVEQDFRPAKKAHPAFLVDDVAAVAAAVEKAGHVVTPDAPLEGFLRTYVYDPFGNRIELMQVLD</sequence>
<accession>A0A7T7HHT2</accession>
<dbReference type="PANTHER" id="PTHR39175">
    <property type="entry name" value="FAMILY PROTEIN, PUTATIVE (AFU_ORTHOLOGUE AFUA_3G15060)-RELATED"/>
    <property type="match status" value="1"/>
</dbReference>
<dbReference type="InterPro" id="IPR037523">
    <property type="entry name" value="VOC_core"/>
</dbReference>
<dbReference type="PANTHER" id="PTHR39175:SF1">
    <property type="entry name" value="FAMILY PROTEIN, PUTATIVE (AFU_ORTHOLOGUE AFUA_3G15060)-RELATED"/>
    <property type="match status" value="1"/>
</dbReference>
<dbReference type="InterPro" id="IPR029068">
    <property type="entry name" value="Glyas_Bleomycin-R_OHBP_Dase"/>
</dbReference>
<reference evidence="2 3" key="1">
    <citation type="submission" date="2020-12" db="EMBL/GenBank/DDBJ databases">
        <authorList>
            <person name="Zheng R.K."/>
            <person name="Sun C.M."/>
        </authorList>
    </citation>
    <scope>NUCLEOTIDE SEQUENCE [LARGE SCALE GENOMIC DNA]</scope>
    <source>
        <strain evidence="2 3">ZRK001</strain>
    </source>
</reference>
<feature type="domain" description="VOC" evidence="1">
    <location>
        <begin position="5"/>
        <end position="119"/>
    </location>
</feature>